<comment type="caution">
    <text evidence="1">The sequence shown here is derived from an EMBL/GenBank/DDBJ whole genome shotgun (WGS) entry which is preliminary data.</text>
</comment>
<keyword evidence="2" id="KW-1185">Reference proteome</keyword>
<reference evidence="2" key="1">
    <citation type="journal article" date="2019" name="Int. J. Syst. Evol. Microbiol.">
        <title>The Global Catalogue of Microorganisms (GCM) 10K type strain sequencing project: providing services to taxonomists for standard genome sequencing and annotation.</title>
        <authorList>
            <consortium name="The Broad Institute Genomics Platform"/>
            <consortium name="The Broad Institute Genome Sequencing Center for Infectious Disease"/>
            <person name="Wu L."/>
            <person name="Ma J."/>
        </authorList>
    </citation>
    <scope>NUCLEOTIDE SEQUENCE [LARGE SCALE GENOMIC DNA]</scope>
    <source>
        <strain evidence="2">CGMCC 4.7152</strain>
    </source>
</reference>
<organism evidence="1 2">
    <name type="scientific">Dactylosporangium cerinum</name>
    <dbReference type="NCBI Taxonomy" id="1434730"/>
    <lineage>
        <taxon>Bacteria</taxon>
        <taxon>Bacillati</taxon>
        <taxon>Actinomycetota</taxon>
        <taxon>Actinomycetes</taxon>
        <taxon>Micromonosporales</taxon>
        <taxon>Micromonosporaceae</taxon>
        <taxon>Dactylosporangium</taxon>
    </lineage>
</organism>
<proteinExistence type="predicted"/>
<gene>
    <name evidence="1" type="ORF">ACFPIJ_36665</name>
</gene>
<evidence type="ECO:0000313" key="1">
    <source>
        <dbReference type="EMBL" id="MFC5003349.1"/>
    </source>
</evidence>
<accession>A0ABV9W4N9</accession>
<dbReference type="Proteomes" id="UP001595912">
    <property type="component" value="Unassembled WGS sequence"/>
</dbReference>
<sequence length="56" mass="5862">MAHYVLSAHGPIVLVARTGRDRTEPGLSAEPYTVEYTAVPEGSATMALMLAYPAAG</sequence>
<evidence type="ECO:0000313" key="2">
    <source>
        <dbReference type="Proteomes" id="UP001595912"/>
    </source>
</evidence>
<dbReference type="RefSeq" id="WP_380122286.1">
    <property type="nucleotide sequence ID" value="NZ_JBHSIU010000050.1"/>
</dbReference>
<name>A0ABV9W4N9_9ACTN</name>
<dbReference type="EMBL" id="JBHSIU010000050">
    <property type="protein sequence ID" value="MFC5003349.1"/>
    <property type="molecule type" value="Genomic_DNA"/>
</dbReference>
<protein>
    <submittedName>
        <fullName evidence="1">Uncharacterized protein</fullName>
    </submittedName>
</protein>